<dbReference type="NCBIfam" id="NF003811">
    <property type="entry name" value="PRK05402.1"/>
    <property type="match status" value="1"/>
</dbReference>
<dbReference type="CDD" id="cd02855">
    <property type="entry name" value="E_set_GBE_prok_N"/>
    <property type="match status" value="1"/>
</dbReference>
<evidence type="ECO:0000256" key="10">
    <source>
        <dbReference type="HAMAP-Rule" id="MF_00685"/>
    </source>
</evidence>
<evidence type="ECO:0000256" key="6">
    <source>
        <dbReference type="ARBA" id="ARBA00022676"/>
    </source>
</evidence>
<dbReference type="CDD" id="cd11322">
    <property type="entry name" value="AmyAc_Glg_BE"/>
    <property type="match status" value="1"/>
</dbReference>
<comment type="catalytic activity">
    <reaction evidence="1 10">
        <text>Transfers a segment of a (1-&gt;4)-alpha-D-glucan chain to a primary hydroxy group in a similar glucan chain.</text>
        <dbReference type="EC" id="2.4.1.18"/>
    </reaction>
</comment>
<keyword evidence="6 10" id="KW-0328">Glycosyltransferase</keyword>
<comment type="caution">
    <text evidence="13">The sequence shown here is derived from an EMBL/GenBank/DDBJ whole genome shotgun (WGS) entry which is preliminary data.</text>
</comment>
<dbReference type="AlphaFoldDB" id="A0A0C1V7H7"/>
<dbReference type="Gene3D" id="2.60.40.10">
    <property type="entry name" value="Immunoglobulins"/>
    <property type="match status" value="2"/>
</dbReference>
<gene>
    <name evidence="10" type="primary">glgB</name>
    <name evidence="14" type="ORF">GLUCOINTEAF2_0200836</name>
    <name evidence="13" type="ORF">GLUCOINTEAF2_0200861</name>
</gene>
<dbReference type="GO" id="GO:0005978">
    <property type="term" value="P:glycogen biosynthetic process"/>
    <property type="evidence" value="ECO:0007669"/>
    <property type="project" value="UniProtKB-UniRule"/>
</dbReference>
<dbReference type="GO" id="GO:0043169">
    <property type="term" value="F:cation binding"/>
    <property type="evidence" value="ECO:0007669"/>
    <property type="project" value="InterPro"/>
</dbReference>
<dbReference type="FunFam" id="3.20.20.80:FF:000003">
    <property type="entry name" value="1,4-alpha-glucan branching enzyme GlgB"/>
    <property type="match status" value="1"/>
</dbReference>
<evidence type="ECO:0000256" key="11">
    <source>
        <dbReference type="PIRSR" id="PIRSR000463-1"/>
    </source>
</evidence>
<evidence type="ECO:0000256" key="5">
    <source>
        <dbReference type="ARBA" id="ARBA00022600"/>
    </source>
</evidence>
<dbReference type="InterPro" id="IPR004193">
    <property type="entry name" value="Glyco_hydro_13_N"/>
</dbReference>
<keyword evidence="8 10" id="KW-0320">Glycogen biosynthesis</keyword>
<dbReference type="PANTHER" id="PTHR43651:SF3">
    <property type="entry name" value="1,4-ALPHA-GLUCAN-BRANCHING ENZYME"/>
    <property type="match status" value="1"/>
</dbReference>
<evidence type="ECO:0000256" key="4">
    <source>
        <dbReference type="ARBA" id="ARBA00009000"/>
    </source>
</evidence>
<feature type="active site" description="Proton donor" evidence="10 11">
    <location>
        <position position="469"/>
    </location>
</feature>
<dbReference type="EC" id="2.4.1.18" evidence="10"/>
<dbReference type="Pfam" id="PF02806">
    <property type="entry name" value="Alpha-amylase_C"/>
    <property type="match status" value="1"/>
</dbReference>
<dbReference type="NCBIfam" id="TIGR01515">
    <property type="entry name" value="branching_enzym"/>
    <property type="match status" value="1"/>
</dbReference>
<dbReference type="InterPro" id="IPR013780">
    <property type="entry name" value="Glyco_hydro_b"/>
</dbReference>
<evidence type="ECO:0000313" key="14">
    <source>
        <dbReference type="EMBL" id="KPH86416.1"/>
    </source>
</evidence>
<dbReference type="EMBL" id="JUFX02000214">
    <property type="protein sequence ID" value="KPH86010.1"/>
    <property type="molecule type" value="Genomic_DNA"/>
</dbReference>
<dbReference type="Gene3D" id="3.20.20.80">
    <property type="entry name" value="Glycosidases"/>
    <property type="match status" value="1"/>
</dbReference>
<evidence type="ECO:0000256" key="2">
    <source>
        <dbReference type="ARBA" id="ARBA00002953"/>
    </source>
</evidence>
<dbReference type="InterPro" id="IPR013783">
    <property type="entry name" value="Ig-like_fold"/>
</dbReference>
<dbReference type="InterPro" id="IPR006048">
    <property type="entry name" value="A-amylase/branching_C"/>
</dbReference>
<dbReference type="PANTHER" id="PTHR43651">
    <property type="entry name" value="1,4-ALPHA-GLUCAN-BRANCHING ENZYME"/>
    <property type="match status" value="1"/>
</dbReference>
<evidence type="ECO:0000256" key="7">
    <source>
        <dbReference type="ARBA" id="ARBA00022679"/>
    </source>
</evidence>
<dbReference type="Pfam" id="PF00128">
    <property type="entry name" value="Alpha-amylase"/>
    <property type="match status" value="1"/>
</dbReference>
<dbReference type="SMART" id="SM00642">
    <property type="entry name" value="Aamy"/>
    <property type="match status" value="1"/>
</dbReference>
<dbReference type="NCBIfam" id="NF008967">
    <property type="entry name" value="PRK12313.1"/>
    <property type="match status" value="1"/>
</dbReference>
<dbReference type="GO" id="GO:0005829">
    <property type="term" value="C:cytosol"/>
    <property type="evidence" value="ECO:0007669"/>
    <property type="project" value="TreeGrafter"/>
</dbReference>
<name>A0A0C1V7H7_9PROT</name>
<comment type="pathway">
    <text evidence="3 10">Glycan biosynthesis; glycogen biosynthesis.</text>
</comment>
<evidence type="ECO:0000313" key="15">
    <source>
        <dbReference type="Proteomes" id="UP000031553"/>
    </source>
</evidence>
<comment type="function">
    <text evidence="2 10">Catalyzes the formation of the alpha-1,6-glucosidic linkages in glycogen by scission of a 1,4-alpha-linked oligosaccharide from growing alpha-1,4-glucan chains and the subsequent attachment of the oligosaccharide to the alpha-1,6 position.</text>
</comment>
<dbReference type="Gene3D" id="2.60.40.1180">
    <property type="entry name" value="Golgi alpha-mannosidase II"/>
    <property type="match status" value="1"/>
</dbReference>
<comment type="subunit">
    <text evidence="10">Monomer.</text>
</comment>
<reference evidence="13 15" key="1">
    <citation type="submission" date="2015-07" db="EMBL/GenBank/DDBJ databases">
        <title>Draft Genome Sequence of Komagataeibacter intermedius Strain AF2, Isolated from Kombucha Tea.</title>
        <authorList>
            <person name="Santos R.A."/>
            <person name="Berretta A.A."/>
            <person name="Barud H.S."/>
            <person name="Ribeiro S.J."/>
            <person name="Gonzalez-Garcia L.N."/>
            <person name="Zucchi T.D."/>
            <person name="Goldman G.H."/>
            <person name="Riano-Pachon D.M."/>
        </authorList>
    </citation>
    <scope>NUCLEOTIDE SEQUENCE [LARGE SCALE GENOMIC DNA]</scope>
    <source>
        <strain evidence="13 15">AF2</strain>
    </source>
</reference>
<dbReference type="InterPro" id="IPR006047">
    <property type="entry name" value="GH13_cat_dom"/>
</dbReference>
<sequence>MRIRHDAAHYSLPEGVDDLVHGRSSDPFSILGRHNMGKVDVVRVLYHDAARVRLVVERPRSGATERPMRRMGDTGLHIGTIPAGARYHLKIVWADAVEETADPYAFGLLVDEVDLRLFSEGRHPHLDRVMGAQPMVVDGTPGVRFAVWAPNARRVSVIGDFNFWDGRRHLMRLRHGAGVWELFIPGLGPGERYKFEIMTREGHILPQKADPFARFAERPPATASVIASAAAFAWQDHEWMERRAARQGEDAPVSIYELHVPSWRRPQGDPDRIVTWRELAAELIPYVLATGFTHVELMPVTEYPFGGSWGYQPLGLFAPSARHGTPADFAAFVDECHRAGIGVILDWVPAHFPNDAHGLVSFDGCALYEHQDPREGVHRDWNTHIYNLGRHEVRGFLIASALMWLERFHIDGLRVDAVASMLYRDYSRRDGEWIPNVHGGRENLEAVAFLRQLNQTVRNTIPDAITVAEESTAWPGVTRSVEQGGLGFSYKWNMGWMHDSLRFFARDPLWRSYHLPEILFGLHYAFSERFILCLSHDEVTHGKGSLLSRMPGDNWQRHASMRLFLAFMWAHPGKKLIFMGIEFAQEGEWSHDGQPEWHILSDPLKSGMRQLVADLNHTYRVLPALHARDCDPAGFAWVIGDDTVNTVIAWLRFAPGHVPVLVVLNMTPVVRHDYRVGVPVGGQWRECLNSDATEYGGSGVGNGGYVMATDHAAHGHPCSCALTLPPLAAVYLHPAGGMA</sequence>
<dbReference type="Pfam" id="PF02922">
    <property type="entry name" value="CBM_48"/>
    <property type="match status" value="1"/>
</dbReference>
<dbReference type="InterPro" id="IPR014756">
    <property type="entry name" value="Ig_E-set"/>
</dbReference>
<keyword evidence="5 10" id="KW-0321">Glycogen metabolism</keyword>
<dbReference type="Pfam" id="PF22019">
    <property type="entry name" value="GlgB_N"/>
    <property type="match status" value="1"/>
</dbReference>
<protein>
    <recommendedName>
        <fullName evidence="10">1,4-alpha-glucan branching enzyme GlgB</fullName>
        <ecNumber evidence="10">2.4.1.18</ecNumber>
    </recommendedName>
    <alternativeName>
        <fullName evidence="10">1,4-alpha-D-glucan:1,4-alpha-D-glucan 6-glucosyl-transferase</fullName>
    </alternativeName>
    <alternativeName>
        <fullName evidence="10">Alpha-(1-&gt;4)-glucan branching enzyme</fullName>
    </alternativeName>
    <alternativeName>
        <fullName evidence="10">Glycogen branching enzyme</fullName>
        <shortName evidence="10">BE</shortName>
    </alternativeName>
</protein>
<dbReference type="InterPro" id="IPR017853">
    <property type="entry name" value="GH"/>
</dbReference>
<dbReference type="OrthoDB" id="9800174at2"/>
<evidence type="ECO:0000259" key="12">
    <source>
        <dbReference type="SMART" id="SM00642"/>
    </source>
</evidence>
<dbReference type="EMBL" id="JUFX02000203">
    <property type="protein sequence ID" value="KPH86416.1"/>
    <property type="molecule type" value="Genomic_DNA"/>
</dbReference>
<evidence type="ECO:0000256" key="8">
    <source>
        <dbReference type="ARBA" id="ARBA00023056"/>
    </source>
</evidence>
<feature type="domain" description="Glycosyl hydrolase family 13 catalytic" evidence="12">
    <location>
        <begin position="257"/>
        <end position="628"/>
    </location>
</feature>
<evidence type="ECO:0000256" key="9">
    <source>
        <dbReference type="ARBA" id="ARBA00023277"/>
    </source>
</evidence>
<dbReference type="HAMAP" id="MF_00685">
    <property type="entry name" value="GlgB"/>
    <property type="match status" value="1"/>
</dbReference>
<dbReference type="FunFam" id="2.60.40.1180:FF:000002">
    <property type="entry name" value="1,4-alpha-glucan branching enzyme GlgB"/>
    <property type="match status" value="1"/>
</dbReference>
<comment type="similarity">
    <text evidence="4 10">Belongs to the glycosyl hydrolase 13 family. GlgB subfamily.</text>
</comment>
<dbReference type="InterPro" id="IPR044143">
    <property type="entry name" value="GlgB_N_E_set_prok"/>
</dbReference>
<dbReference type="Proteomes" id="UP000031553">
    <property type="component" value="Unassembled WGS sequence"/>
</dbReference>
<evidence type="ECO:0000256" key="3">
    <source>
        <dbReference type="ARBA" id="ARBA00004964"/>
    </source>
</evidence>
<dbReference type="InterPro" id="IPR054169">
    <property type="entry name" value="GlgB_N"/>
</dbReference>
<accession>A0A0C1V7H7</accession>
<dbReference type="SUPFAM" id="SSF81296">
    <property type="entry name" value="E set domains"/>
    <property type="match status" value="2"/>
</dbReference>
<dbReference type="FunFam" id="2.60.40.10:FF:000169">
    <property type="entry name" value="1,4-alpha-glucan branching enzyme GlgB"/>
    <property type="match status" value="1"/>
</dbReference>
<organism evidence="13 15">
    <name type="scientific">Komagataeibacter intermedius AF2</name>
    <dbReference type="NCBI Taxonomy" id="1458464"/>
    <lineage>
        <taxon>Bacteria</taxon>
        <taxon>Pseudomonadati</taxon>
        <taxon>Pseudomonadota</taxon>
        <taxon>Alphaproteobacteria</taxon>
        <taxon>Acetobacterales</taxon>
        <taxon>Acetobacteraceae</taxon>
        <taxon>Komagataeibacter</taxon>
    </lineage>
</organism>
<dbReference type="InterPro" id="IPR006407">
    <property type="entry name" value="GlgB"/>
</dbReference>
<keyword evidence="7 10" id="KW-0808">Transferase</keyword>
<dbReference type="RefSeq" id="WP_039736097.1">
    <property type="nucleotide sequence ID" value="NZ_JUFX02000203.1"/>
</dbReference>
<dbReference type="PIRSF" id="PIRSF000463">
    <property type="entry name" value="GlgB"/>
    <property type="match status" value="1"/>
</dbReference>
<dbReference type="SUPFAM" id="SSF51011">
    <property type="entry name" value="Glycosyl hydrolase domain"/>
    <property type="match status" value="1"/>
</dbReference>
<dbReference type="InterPro" id="IPR037439">
    <property type="entry name" value="Branching_enzy"/>
</dbReference>
<keyword evidence="9 10" id="KW-0119">Carbohydrate metabolism</keyword>
<feature type="active site" description="Nucleophile" evidence="10 11">
    <location>
        <position position="416"/>
    </location>
</feature>
<dbReference type="UniPathway" id="UPA00164"/>
<evidence type="ECO:0000256" key="1">
    <source>
        <dbReference type="ARBA" id="ARBA00000826"/>
    </source>
</evidence>
<proteinExistence type="inferred from homology"/>
<dbReference type="GO" id="GO:0003844">
    <property type="term" value="F:1,4-alpha-glucan branching enzyme activity"/>
    <property type="evidence" value="ECO:0007669"/>
    <property type="project" value="UniProtKB-UniRule"/>
</dbReference>
<evidence type="ECO:0000313" key="13">
    <source>
        <dbReference type="EMBL" id="KPH86010.1"/>
    </source>
</evidence>
<dbReference type="GO" id="GO:0004553">
    <property type="term" value="F:hydrolase activity, hydrolyzing O-glycosyl compounds"/>
    <property type="evidence" value="ECO:0007669"/>
    <property type="project" value="InterPro"/>
</dbReference>
<dbReference type="SUPFAM" id="SSF51445">
    <property type="entry name" value="(Trans)glycosidases"/>
    <property type="match status" value="1"/>
</dbReference>